<dbReference type="PANTHER" id="PTHR48073:SF2">
    <property type="entry name" value="O-SUCCINYLBENZOATE SYNTHASE"/>
    <property type="match status" value="1"/>
</dbReference>
<reference evidence="7 8" key="1">
    <citation type="journal article" date="2014" name="PLoS Genet.">
        <title>Phylogenetically driven sequencing of extremely halophilic archaea reveals strategies for static and dynamic osmo-response.</title>
        <authorList>
            <person name="Becker E.A."/>
            <person name="Seitzer P.M."/>
            <person name="Tritt A."/>
            <person name="Larsen D."/>
            <person name="Krusor M."/>
            <person name="Yao A.I."/>
            <person name="Wu D."/>
            <person name="Madern D."/>
            <person name="Eisen J.A."/>
            <person name="Darling A.E."/>
            <person name="Facciotti M.T."/>
        </authorList>
    </citation>
    <scope>NUCLEOTIDE SEQUENCE [LARGE SCALE GENOMIC DNA]</scope>
    <source>
        <strain evidence="7 8">100A6</strain>
    </source>
</reference>
<dbReference type="UniPathway" id="UPA01057">
    <property type="reaction ID" value="UER00165"/>
</dbReference>
<dbReference type="Gene3D" id="3.20.20.120">
    <property type="entry name" value="Enolase-like C-terminal domain"/>
    <property type="match status" value="1"/>
</dbReference>
<dbReference type="NCBIfam" id="TIGR01927">
    <property type="entry name" value="menC_gam_Gplu"/>
    <property type="match status" value="1"/>
</dbReference>
<keyword evidence="1 4" id="KW-0479">Metal-binding</keyword>
<dbReference type="SMART" id="SM00922">
    <property type="entry name" value="MR_MLE"/>
    <property type="match status" value="1"/>
</dbReference>
<proteinExistence type="inferred from homology"/>
<dbReference type="Gene3D" id="3.30.390.10">
    <property type="entry name" value="Enolase-like, N-terminal domain"/>
    <property type="match status" value="1"/>
</dbReference>
<dbReference type="GO" id="GO:0016853">
    <property type="term" value="F:isomerase activity"/>
    <property type="evidence" value="ECO:0007669"/>
    <property type="project" value="UniProtKB-KW"/>
</dbReference>
<dbReference type="PROSITE" id="PS00909">
    <property type="entry name" value="MR_MLE_2"/>
    <property type="match status" value="1"/>
</dbReference>
<feature type="region of interest" description="Disordered" evidence="5">
    <location>
        <begin position="311"/>
        <end position="339"/>
    </location>
</feature>
<name>M0LZW5_9EURY</name>
<dbReference type="HAMAP" id="MF_00470">
    <property type="entry name" value="MenC_1"/>
    <property type="match status" value="1"/>
</dbReference>
<accession>M0LZW5</accession>
<evidence type="ECO:0000313" key="7">
    <source>
        <dbReference type="EMBL" id="EMA37670.1"/>
    </source>
</evidence>
<evidence type="ECO:0000313" key="8">
    <source>
        <dbReference type="Proteomes" id="UP000011566"/>
    </source>
</evidence>
<feature type="active site" description="Proton acceptor" evidence="4">
    <location>
        <position position="248"/>
    </location>
</feature>
<dbReference type="eggNOG" id="arCOG01168">
    <property type="taxonomic scope" value="Archaea"/>
</dbReference>
<comment type="catalytic activity">
    <reaction evidence="4">
        <text>(1R,6R)-6-hydroxy-2-succinyl-cyclohexa-2,4-diene-1-carboxylate = 2-succinylbenzoate + H2O</text>
        <dbReference type="Rhea" id="RHEA:10196"/>
        <dbReference type="ChEBI" id="CHEBI:15377"/>
        <dbReference type="ChEBI" id="CHEBI:18325"/>
        <dbReference type="ChEBI" id="CHEBI:58689"/>
        <dbReference type="EC" id="4.2.1.113"/>
    </reaction>
</comment>
<dbReference type="InterPro" id="IPR041338">
    <property type="entry name" value="OSBS_N"/>
</dbReference>
<comment type="pathway">
    <text evidence="4">Quinol/quinone metabolism; menaquinone biosynthesis.</text>
</comment>
<organism evidence="7 8">
    <name type="scientific">Halococcus hamelinensis 100A6</name>
    <dbReference type="NCBI Taxonomy" id="1132509"/>
    <lineage>
        <taxon>Archaea</taxon>
        <taxon>Methanobacteriati</taxon>
        <taxon>Methanobacteriota</taxon>
        <taxon>Stenosarchaea group</taxon>
        <taxon>Halobacteria</taxon>
        <taxon>Halobacteriales</taxon>
        <taxon>Halococcaceae</taxon>
        <taxon>Halococcus</taxon>
    </lineage>
</organism>
<dbReference type="PANTHER" id="PTHR48073">
    <property type="entry name" value="O-SUCCINYLBENZOATE SYNTHASE-RELATED"/>
    <property type="match status" value="1"/>
</dbReference>
<dbReference type="PATRIC" id="fig|1132509.6.peg.2705"/>
<comment type="function">
    <text evidence="4">Converts 2-succinyl-6-hydroxy-2,4-cyclohexadiene-1-carboxylate (SHCHC) to 2-succinylbenzoate (OSB).</text>
</comment>
<dbReference type="SUPFAM" id="SSF51604">
    <property type="entry name" value="Enolase C-terminal domain-like"/>
    <property type="match status" value="1"/>
</dbReference>
<dbReference type="InterPro" id="IPR029017">
    <property type="entry name" value="Enolase-like_N"/>
</dbReference>
<feature type="active site" description="Proton donor" evidence="4">
    <location>
        <position position="147"/>
    </location>
</feature>
<dbReference type="InterPro" id="IPR010196">
    <property type="entry name" value="OSB_synthase_MenC1"/>
</dbReference>
<dbReference type="GO" id="GO:0009063">
    <property type="term" value="P:amino acid catabolic process"/>
    <property type="evidence" value="ECO:0007669"/>
    <property type="project" value="InterPro"/>
</dbReference>
<dbReference type="EC" id="4.2.1.113" evidence="4"/>
<dbReference type="GO" id="GO:0009234">
    <property type="term" value="P:menaquinone biosynthetic process"/>
    <property type="evidence" value="ECO:0007669"/>
    <property type="project" value="UniProtKB-UniRule"/>
</dbReference>
<evidence type="ECO:0000256" key="4">
    <source>
        <dbReference type="HAMAP-Rule" id="MF_00470"/>
    </source>
</evidence>
<gene>
    <name evidence="4" type="primary">menC</name>
    <name evidence="7" type="ORF">C447_11880</name>
</gene>
<keyword evidence="3 4" id="KW-0456">Lyase</keyword>
<evidence type="ECO:0000256" key="2">
    <source>
        <dbReference type="ARBA" id="ARBA00022842"/>
    </source>
</evidence>
<keyword evidence="2 4" id="KW-0460">Magnesium</keyword>
<dbReference type="Pfam" id="PF13378">
    <property type="entry name" value="MR_MLE_C"/>
    <property type="match status" value="1"/>
</dbReference>
<dbReference type="RefSeq" id="WP_007694134.1">
    <property type="nucleotide sequence ID" value="NZ_AOMB01000033.1"/>
</dbReference>
<dbReference type="SFLD" id="SFLDG00180">
    <property type="entry name" value="muconate_cycloisomerase"/>
    <property type="match status" value="1"/>
</dbReference>
<dbReference type="AlphaFoldDB" id="M0LZW5"/>
<dbReference type="SFLD" id="SFLDS00001">
    <property type="entry name" value="Enolase"/>
    <property type="match status" value="1"/>
</dbReference>
<keyword evidence="8" id="KW-1185">Reference proteome</keyword>
<evidence type="ECO:0000259" key="6">
    <source>
        <dbReference type="SMART" id="SM00922"/>
    </source>
</evidence>
<dbReference type="SUPFAM" id="SSF54826">
    <property type="entry name" value="Enolase N-terminal domain-like"/>
    <property type="match status" value="1"/>
</dbReference>
<evidence type="ECO:0000256" key="1">
    <source>
        <dbReference type="ARBA" id="ARBA00022723"/>
    </source>
</evidence>
<dbReference type="UniPathway" id="UPA00079"/>
<dbReference type="SFLD" id="SFLDF00009">
    <property type="entry name" value="o-succinylbenzoate_synthase"/>
    <property type="match status" value="1"/>
</dbReference>
<comment type="cofactor">
    <cofactor evidence="4">
        <name>a divalent metal cation</name>
        <dbReference type="ChEBI" id="CHEBI:60240"/>
    </cofactor>
</comment>
<keyword evidence="4" id="KW-0474">Menaquinone biosynthesis</keyword>
<feature type="domain" description="Mandelate racemase/muconate lactonizing enzyme C-terminal" evidence="6">
    <location>
        <begin position="126"/>
        <end position="223"/>
    </location>
</feature>
<dbReference type="InterPro" id="IPR018110">
    <property type="entry name" value="Mandel_Rmase/mucon_lact_enz_CS"/>
</dbReference>
<dbReference type="Proteomes" id="UP000011566">
    <property type="component" value="Unassembled WGS sequence"/>
</dbReference>
<comment type="similarity">
    <text evidence="4">Belongs to the mandelate racemase/muconate lactonizing enzyme family. MenC type 1 subfamily.</text>
</comment>
<feature type="binding site" evidence="4">
    <location>
        <position position="202"/>
    </location>
    <ligand>
        <name>Mg(2+)</name>
        <dbReference type="ChEBI" id="CHEBI:18420"/>
    </ligand>
</feature>
<dbReference type="GO" id="GO:0043748">
    <property type="term" value="F:O-succinylbenzoate synthase activity"/>
    <property type="evidence" value="ECO:0007669"/>
    <property type="project" value="UniProtKB-EC"/>
</dbReference>
<dbReference type="Pfam" id="PF21508">
    <property type="entry name" value="MenC_N"/>
    <property type="match status" value="1"/>
</dbReference>
<evidence type="ECO:0000256" key="5">
    <source>
        <dbReference type="SAM" id="MobiDB-lite"/>
    </source>
</evidence>
<dbReference type="GO" id="GO:0000287">
    <property type="term" value="F:magnesium ion binding"/>
    <property type="evidence" value="ECO:0007669"/>
    <property type="project" value="UniProtKB-UniRule"/>
</dbReference>
<evidence type="ECO:0000256" key="3">
    <source>
        <dbReference type="ARBA" id="ARBA00023239"/>
    </source>
</evidence>
<dbReference type="EMBL" id="AOMB01000033">
    <property type="protein sequence ID" value="EMA37670.1"/>
    <property type="molecule type" value="Genomic_DNA"/>
</dbReference>
<keyword evidence="7" id="KW-0413">Isomerase</keyword>
<dbReference type="CDD" id="cd03320">
    <property type="entry name" value="OSBS"/>
    <property type="match status" value="1"/>
</dbReference>
<dbReference type="OrthoDB" id="214520at2157"/>
<comment type="pathway">
    <text evidence="4">Quinol/quinone metabolism; 1,4-dihydroxy-2-naphthoate biosynthesis; 1,4-dihydroxy-2-naphthoate from chorismate: step 4/7.</text>
</comment>
<feature type="binding site" evidence="4">
    <location>
        <position position="225"/>
    </location>
    <ligand>
        <name>Mg(2+)</name>
        <dbReference type="ChEBI" id="CHEBI:18420"/>
    </ligand>
</feature>
<protein>
    <recommendedName>
        <fullName evidence="4">o-succinylbenzoate synthase</fullName>
        <shortName evidence="4">OSB synthase</shortName>
        <shortName evidence="4">OSBS</shortName>
        <ecNumber evidence="4">4.2.1.113</ecNumber>
    </recommendedName>
    <alternativeName>
        <fullName evidence="4">4-(2'-carboxyphenyl)-4-oxybutyric acid synthase</fullName>
    </alternativeName>
    <alternativeName>
        <fullName evidence="4">o-succinylbenzoic acid synthase</fullName>
    </alternativeName>
</protein>
<comment type="caution">
    <text evidence="7">The sequence shown here is derived from an EMBL/GenBank/DDBJ whole genome shotgun (WGS) entry which is preliminary data.</text>
</comment>
<feature type="binding site" evidence="4">
    <location>
        <position position="176"/>
    </location>
    <ligand>
        <name>Mg(2+)</name>
        <dbReference type="ChEBI" id="CHEBI:18420"/>
    </ligand>
</feature>
<dbReference type="InterPro" id="IPR013342">
    <property type="entry name" value="Mandelate_racemase_C"/>
</dbReference>
<sequence>MRVEPFSLRLSTPLSTAHGTIDARDGFVVRVEVDGTRGVGEASPLPGWTESLDDCADALERAQRTGCDGWDAALADLDDAPAARHGLALALADARSRAADVPFYRYLGGDSTDRVPVNATIGDGSVEETVAEARQAVEAGFTTLKVKVGTRAVDADLERLRAVRAAVGADIALRADANAAWDASEARRALPELADLDLAYLEQPLSSTDLAGHSDLRGDVPIALDESLAEHSVAAVVEAGAADRVVLKPMVLGGPDRAREAALAAREAGLDAVLSTTIDGALARAGAVHVAASLPDPPAAGLATADRLATDLIPDPAPVDDGHADVPQGAGNAPDPAEG</sequence>
<dbReference type="InterPro" id="IPR036849">
    <property type="entry name" value="Enolase-like_C_sf"/>
</dbReference>
<dbReference type="InterPro" id="IPR029065">
    <property type="entry name" value="Enolase_C-like"/>
</dbReference>